<keyword evidence="6 10" id="KW-1133">Transmembrane helix</keyword>
<dbReference type="GO" id="GO:0005886">
    <property type="term" value="C:plasma membrane"/>
    <property type="evidence" value="ECO:0007669"/>
    <property type="project" value="UniProtKB-SubCell"/>
</dbReference>
<dbReference type="Proteomes" id="UP000009222">
    <property type="component" value="Chromosome"/>
</dbReference>
<gene>
    <name evidence="11" type="ordered locus">TREAZ_3382</name>
</gene>
<dbReference type="HOGENOM" id="CLU_012893_5_3_12"/>
<dbReference type="GO" id="GO:0006811">
    <property type="term" value="P:monoatomic ion transport"/>
    <property type="evidence" value="ECO:0007669"/>
    <property type="project" value="UniProtKB-KW"/>
</dbReference>
<evidence type="ECO:0000256" key="3">
    <source>
        <dbReference type="ARBA" id="ARBA00022449"/>
    </source>
</evidence>
<evidence type="ECO:0000256" key="10">
    <source>
        <dbReference type="SAM" id="Phobius"/>
    </source>
</evidence>
<evidence type="ECO:0000313" key="12">
    <source>
        <dbReference type="Proteomes" id="UP000009222"/>
    </source>
</evidence>
<dbReference type="GO" id="GO:0042910">
    <property type="term" value="F:xenobiotic transmembrane transporter activity"/>
    <property type="evidence" value="ECO:0007669"/>
    <property type="project" value="InterPro"/>
</dbReference>
<feature type="transmembrane region" description="Helical" evidence="10">
    <location>
        <begin position="301"/>
        <end position="319"/>
    </location>
</feature>
<evidence type="ECO:0000256" key="2">
    <source>
        <dbReference type="ARBA" id="ARBA00022448"/>
    </source>
</evidence>
<dbReference type="OrthoDB" id="62420at2"/>
<proteinExistence type="predicted"/>
<keyword evidence="2" id="KW-0813">Transport</keyword>
<keyword evidence="5 10" id="KW-0812">Transmembrane</keyword>
<dbReference type="PANTHER" id="PTHR43298:SF2">
    <property type="entry name" value="FMN_FAD EXPORTER YEEO-RELATED"/>
    <property type="match status" value="1"/>
</dbReference>
<organism evidence="11 12">
    <name type="scientific">Leadbettera azotonutricia (strain ATCC BAA-888 / DSM 13862 / ZAS-9)</name>
    <name type="common">Treponema azotonutricium</name>
    <dbReference type="NCBI Taxonomy" id="545695"/>
    <lineage>
        <taxon>Bacteria</taxon>
        <taxon>Pseudomonadati</taxon>
        <taxon>Spirochaetota</taxon>
        <taxon>Spirochaetia</taxon>
        <taxon>Spirochaetales</taxon>
        <taxon>Breznakiellaceae</taxon>
        <taxon>Leadbettera</taxon>
    </lineage>
</organism>
<sequence length="459" mass="50168">MKRKVKTPPPIDSIDSGEWSNTRLLQLIWPLIIDQILMVLIGIIDTVMVASLGEEAVGGVSLVDSINVLFVSLFTSLTTGGAVVCSQYLGRKDPQNASSAAKQLIHITTLFTLFLALLMFFGRTFVLRLIYGHIDQGIMREAETYFFYTSLSYPFIALNTAGAALFRSMGNSRIGMWISLLINILNFLGNALLMYVFHMGVAGAAISTLISRFVSAIVILALLRNLRGAPVNIRGFFKTRFMPSIIKSMLRVAIPNGIEGATFQVGKLALARLVSTFGTAAIAGNAVGTIFMTLGNLPGMAVAYALLTVVGQCIGAGDYDGAKRYTRKLIIYSYIAMGIFNTLILVSMPLVFHLFALSSEALAYGRLFGIIFCTAAMLIWIPAYCLPYSLRAAGDGRYTMIAATFAMWLVRVGVAYLLAYAFGVGAVCVWISMVCEWAARGTCFIVRWRSGKWKEQRVI</sequence>
<evidence type="ECO:0000256" key="6">
    <source>
        <dbReference type="ARBA" id="ARBA00022989"/>
    </source>
</evidence>
<dbReference type="InParanoid" id="F5Y8D8"/>
<keyword evidence="4" id="KW-1003">Cell membrane</keyword>
<comment type="subcellular location">
    <subcellularLocation>
        <location evidence="1">Cell membrane</location>
        <topology evidence="1">Multi-pass membrane protein</topology>
    </subcellularLocation>
</comment>
<evidence type="ECO:0000256" key="5">
    <source>
        <dbReference type="ARBA" id="ARBA00022692"/>
    </source>
</evidence>
<dbReference type="EMBL" id="CP001841">
    <property type="protein sequence ID" value="AEF81811.1"/>
    <property type="molecule type" value="Genomic_DNA"/>
</dbReference>
<dbReference type="AlphaFoldDB" id="F5Y8D8"/>
<evidence type="ECO:0000256" key="8">
    <source>
        <dbReference type="ARBA" id="ARBA00023136"/>
    </source>
</evidence>
<dbReference type="GO" id="GO:0015297">
    <property type="term" value="F:antiporter activity"/>
    <property type="evidence" value="ECO:0007669"/>
    <property type="project" value="UniProtKB-KW"/>
</dbReference>
<feature type="transmembrane region" description="Helical" evidence="10">
    <location>
        <begin position="27"/>
        <end position="53"/>
    </location>
</feature>
<evidence type="ECO:0000256" key="7">
    <source>
        <dbReference type="ARBA" id="ARBA00023065"/>
    </source>
</evidence>
<keyword evidence="3" id="KW-0050">Antiport</keyword>
<dbReference type="RefSeq" id="WP_015712187.1">
    <property type="nucleotide sequence ID" value="NC_015577.1"/>
</dbReference>
<dbReference type="Pfam" id="PF01554">
    <property type="entry name" value="MatE"/>
    <property type="match status" value="2"/>
</dbReference>
<dbReference type="PIRSF" id="PIRSF006603">
    <property type="entry name" value="DinF"/>
    <property type="match status" value="1"/>
</dbReference>
<feature type="transmembrane region" description="Helical" evidence="10">
    <location>
        <begin position="203"/>
        <end position="223"/>
    </location>
</feature>
<keyword evidence="12" id="KW-1185">Reference proteome</keyword>
<feature type="transmembrane region" description="Helical" evidence="10">
    <location>
        <begin position="145"/>
        <end position="166"/>
    </location>
</feature>
<feature type="transmembrane region" description="Helical" evidence="10">
    <location>
        <begin position="273"/>
        <end position="295"/>
    </location>
</feature>
<evidence type="ECO:0000256" key="1">
    <source>
        <dbReference type="ARBA" id="ARBA00004651"/>
    </source>
</evidence>
<dbReference type="InterPro" id="IPR002528">
    <property type="entry name" value="MATE_fam"/>
</dbReference>
<dbReference type="eggNOG" id="COG0534">
    <property type="taxonomic scope" value="Bacteria"/>
</dbReference>
<evidence type="ECO:0000313" key="11">
    <source>
        <dbReference type="EMBL" id="AEF81811.1"/>
    </source>
</evidence>
<name>F5Y8D8_LEAAZ</name>
<dbReference type="CDD" id="cd13137">
    <property type="entry name" value="MATE_NorM_like"/>
    <property type="match status" value="1"/>
</dbReference>
<evidence type="ECO:0000256" key="9">
    <source>
        <dbReference type="ARBA" id="ARBA00031636"/>
    </source>
</evidence>
<keyword evidence="8 10" id="KW-0472">Membrane</keyword>
<dbReference type="PANTHER" id="PTHR43298">
    <property type="entry name" value="MULTIDRUG RESISTANCE PROTEIN NORM-RELATED"/>
    <property type="match status" value="1"/>
</dbReference>
<accession>F5Y8D8</accession>
<feature type="transmembrane region" description="Helical" evidence="10">
    <location>
        <begin position="331"/>
        <end position="355"/>
    </location>
</feature>
<dbReference type="FunCoup" id="F5Y8D8">
    <property type="interactions" value="42"/>
</dbReference>
<feature type="transmembrane region" description="Helical" evidence="10">
    <location>
        <begin position="367"/>
        <end position="386"/>
    </location>
</feature>
<dbReference type="NCBIfam" id="TIGR00797">
    <property type="entry name" value="matE"/>
    <property type="match status" value="1"/>
</dbReference>
<feature type="transmembrane region" description="Helical" evidence="10">
    <location>
        <begin position="65"/>
        <end position="84"/>
    </location>
</feature>
<dbReference type="STRING" id="545695.TREAZ_3382"/>
<dbReference type="KEGG" id="taz:TREAZ_3382"/>
<protein>
    <recommendedName>
        <fullName evidence="9">Multidrug-efflux transporter</fullName>
    </recommendedName>
</protein>
<reference evidence="11 12" key="2">
    <citation type="journal article" date="2011" name="ISME J.">
        <title>RNA-seq reveals cooperative metabolic interactions between two termite-gut spirochete species in co-culture.</title>
        <authorList>
            <person name="Rosenthal A.Z."/>
            <person name="Matson E.G."/>
            <person name="Eldar A."/>
            <person name="Leadbetter J.R."/>
        </authorList>
    </citation>
    <scope>NUCLEOTIDE SEQUENCE [LARGE SCALE GENOMIC DNA]</scope>
    <source>
        <strain evidence="12">ATCC BAA-888 / DSM 13862 / ZAS-9</strain>
    </source>
</reference>
<feature type="transmembrane region" description="Helical" evidence="10">
    <location>
        <begin position="104"/>
        <end position="125"/>
    </location>
</feature>
<dbReference type="InterPro" id="IPR050222">
    <property type="entry name" value="MATE_MdtK"/>
</dbReference>
<feature type="transmembrane region" description="Helical" evidence="10">
    <location>
        <begin position="178"/>
        <end position="197"/>
    </location>
</feature>
<dbReference type="InterPro" id="IPR048279">
    <property type="entry name" value="MdtK-like"/>
</dbReference>
<evidence type="ECO:0000256" key="4">
    <source>
        <dbReference type="ARBA" id="ARBA00022475"/>
    </source>
</evidence>
<reference evidence="12" key="1">
    <citation type="submission" date="2009-12" db="EMBL/GenBank/DDBJ databases">
        <title>Complete sequence of Treponema azotonutricium strain ZAS-9.</title>
        <authorList>
            <person name="Tetu S.G."/>
            <person name="Matson E."/>
            <person name="Ren Q."/>
            <person name="Seshadri R."/>
            <person name="Elbourne L."/>
            <person name="Hassan K.A."/>
            <person name="Durkin A."/>
            <person name="Radune D."/>
            <person name="Mohamoud Y."/>
            <person name="Shay R."/>
            <person name="Jin S."/>
            <person name="Zhang X."/>
            <person name="Lucey K."/>
            <person name="Ballor N.R."/>
            <person name="Ottesen E."/>
            <person name="Rosenthal R."/>
            <person name="Allen A."/>
            <person name="Leadbetter J.R."/>
            <person name="Paulsen I.T."/>
        </authorList>
    </citation>
    <scope>NUCLEOTIDE SEQUENCE [LARGE SCALE GENOMIC DNA]</scope>
    <source>
        <strain evidence="12">ATCC BAA-888 / DSM 13862 / ZAS-9</strain>
    </source>
</reference>
<keyword evidence="7" id="KW-0406">Ion transport</keyword>